<dbReference type="AlphaFoldDB" id="A0A1H7K592"/>
<dbReference type="EMBL" id="FOAP01000002">
    <property type="protein sequence ID" value="SEK81630.1"/>
    <property type="molecule type" value="Genomic_DNA"/>
</dbReference>
<keyword evidence="1" id="KW-0732">Signal</keyword>
<organism evidence="2 3">
    <name type="scientific">Stigmatella aurantiaca</name>
    <dbReference type="NCBI Taxonomy" id="41"/>
    <lineage>
        <taxon>Bacteria</taxon>
        <taxon>Pseudomonadati</taxon>
        <taxon>Myxococcota</taxon>
        <taxon>Myxococcia</taxon>
        <taxon>Myxococcales</taxon>
        <taxon>Cystobacterineae</taxon>
        <taxon>Archangiaceae</taxon>
        <taxon>Stigmatella</taxon>
    </lineage>
</organism>
<dbReference type="Proteomes" id="UP000182719">
    <property type="component" value="Unassembled WGS sequence"/>
</dbReference>
<evidence type="ECO:0000313" key="2">
    <source>
        <dbReference type="EMBL" id="SEK81630.1"/>
    </source>
</evidence>
<protein>
    <recommendedName>
        <fullName evidence="4">Lipoprotein</fullName>
    </recommendedName>
</protein>
<keyword evidence="3" id="KW-1185">Reference proteome</keyword>
<feature type="signal peptide" evidence="1">
    <location>
        <begin position="1"/>
        <end position="21"/>
    </location>
</feature>
<accession>A0A1H7K592</accession>
<evidence type="ECO:0000313" key="3">
    <source>
        <dbReference type="Proteomes" id="UP000182719"/>
    </source>
</evidence>
<evidence type="ECO:0008006" key="4">
    <source>
        <dbReference type="Google" id="ProtNLM"/>
    </source>
</evidence>
<sequence length="272" mass="30400">MYPVRMPRTPAHLFLATSLLAACASTPRRTASKDLRLDTETVGRMRHAASVGKGLRSVGPVVTSAVTHRLSDLAPVLLTLLESDNTLGEFEERLVDCARKSERQINDSLFGNRAPTREECGEELEVDGCGAPITRAMLLGQKKHALALQCAREVLEQLWPASFSLEQRYRYYPNAQFVETVSREAEARLIAQGYTRELWRTIKPDIVLHGDHDPRRSALTLDFKFPCPDTNEPRWTRYGENSAYAGSNQGRVYRDALGGEALMISPRTGVTR</sequence>
<feature type="chain" id="PRO_5010169255" description="Lipoprotein" evidence="1">
    <location>
        <begin position="22"/>
        <end position="272"/>
    </location>
</feature>
<name>A0A1H7K592_STIAU</name>
<dbReference type="RefSeq" id="WP_245768436.1">
    <property type="nucleotide sequence ID" value="NZ_FOAP01000002.1"/>
</dbReference>
<proteinExistence type="predicted"/>
<dbReference type="PROSITE" id="PS51257">
    <property type="entry name" value="PROKAR_LIPOPROTEIN"/>
    <property type="match status" value="1"/>
</dbReference>
<reference evidence="3" key="1">
    <citation type="submission" date="2016-10" db="EMBL/GenBank/DDBJ databases">
        <authorList>
            <person name="Varghese N."/>
            <person name="Submissions S."/>
        </authorList>
    </citation>
    <scope>NUCLEOTIDE SEQUENCE [LARGE SCALE GENOMIC DNA]</scope>
    <source>
        <strain evidence="3">DSM 17044</strain>
    </source>
</reference>
<gene>
    <name evidence="2" type="ORF">SAMN05444354_102424</name>
</gene>
<evidence type="ECO:0000256" key="1">
    <source>
        <dbReference type="SAM" id="SignalP"/>
    </source>
</evidence>